<dbReference type="Proteomes" id="UP000614424">
    <property type="component" value="Unassembled WGS sequence"/>
</dbReference>
<proteinExistence type="predicted"/>
<accession>A0A8J6NDK7</accession>
<evidence type="ECO:0000313" key="2">
    <source>
        <dbReference type="Proteomes" id="UP000614424"/>
    </source>
</evidence>
<dbReference type="AlphaFoldDB" id="A0A8J6NDK7"/>
<evidence type="ECO:0000313" key="1">
    <source>
        <dbReference type="EMBL" id="MBC8316914.1"/>
    </source>
</evidence>
<name>A0A8J6NDK7_9BACT</name>
<sequence length="67" mass="7646">MTTPTHCPGFESFKNLKSFICKCSSCGAEKEIFSDEFKLKHKCVKCHQPIDFQSCEYYAGGDDETLR</sequence>
<evidence type="ECO:0008006" key="3">
    <source>
        <dbReference type="Google" id="ProtNLM"/>
    </source>
</evidence>
<protein>
    <recommendedName>
        <fullName evidence="3">Phosphohydrolase</fullName>
    </recommendedName>
</protein>
<gene>
    <name evidence="1" type="ORF">H8E41_03345</name>
</gene>
<comment type="caution">
    <text evidence="1">The sequence shown here is derived from an EMBL/GenBank/DDBJ whole genome shotgun (WGS) entry which is preliminary data.</text>
</comment>
<organism evidence="1 2">
    <name type="scientific">Candidatus Desulfobia pelagia</name>
    <dbReference type="NCBI Taxonomy" id="2841692"/>
    <lineage>
        <taxon>Bacteria</taxon>
        <taxon>Pseudomonadati</taxon>
        <taxon>Thermodesulfobacteriota</taxon>
        <taxon>Desulfobulbia</taxon>
        <taxon>Desulfobulbales</taxon>
        <taxon>Desulfobulbaceae</taxon>
        <taxon>Candidatus Desulfobia</taxon>
    </lineage>
</organism>
<reference evidence="1 2" key="1">
    <citation type="submission" date="2020-08" db="EMBL/GenBank/DDBJ databases">
        <title>Bridging the membrane lipid divide: bacteria of the FCB group superphylum have the potential to synthesize archaeal ether lipids.</title>
        <authorList>
            <person name="Villanueva L."/>
            <person name="Von Meijenfeldt F.A.B."/>
            <person name="Westbye A.B."/>
            <person name="Yadav S."/>
            <person name="Hopmans E.C."/>
            <person name="Dutilh B.E."/>
            <person name="Sinninghe Damste J.S."/>
        </authorList>
    </citation>
    <scope>NUCLEOTIDE SEQUENCE [LARGE SCALE GENOMIC DNA]</scope>
    <source>
        <strain evidence="1">NIOZ-UU47</strain>
    </source>
</reference>
<dbReference type="EMBL" id="JACNJZ010000060">
    <property type="protein sequence ID" value="MBC8316914.1"/>
    <property type="molecule type" value="Genomic_DNA"/>
</dbReference>